<dbReference type="Proteomes" id="UP001158576">
    <property type="component" value="Chromosome XSR"/>
</dbReference>
<dbReference type="Pfam" id="PF13923">
    <property type="entry name" value="zf-C3HC4_2"/>
    <property type="match status" value="1"/>
</dbReference>
<dbReference type="CDD" id="cd00200">
    <property type="entry name" value="WD40"/>
    <property type="match status" value="1"/>
</dbReference>
<feature type="coiled-coil region" evidence="8">
    <location>
        <begin position="160"/>
        <end position="224"/>
    </location>
</feature>
<dbReference type="SMART" id="SM00184">
    <property type="entry name" value="RING"/>
    <property type="match status" value="1"/>
</dbReference>
<dbReference type="PROSITE" id="PS50089">
    <property type="entry name" value="ZF_RING_2"/>
    <property type="match status" value="1"/>
</dbReference>
<accession>A0ABN7SET5</accession>
<evidence type="ECO:0000256" key="7">
    <source>
        <dbReference type="PROSITE-ProRule" id="PRU00221"/>
    </source>
</evidence>
<dbReference type="Pfam" id="PF00400">
    <property type="entry name" value="WD40"/>
    <property type="match status" value="6"/>
</dbReference>
<dbReference type="InterPro" id="IPR020472">
    <property type="entry name" value="WD40_PAC1"/>
</dbReference>
<dbReference type="InterPro" id="IPR001841">
    <property type="entry name" value="Znf_RING"/>
</dbReference>
<dbReference type="Gene3D" id="3.30.40.10">
    <property type="entry name" value="Zinc/RING finger domain, C3HC4 (zinc finger)"/>
    <property type="match status" value="1"/>
</dbReference>
<dbReference type="SUPFAM" id="SSF50978">
    <property type="entry name" value="WD40 repeat-like"/>
    <property type="match status" value="1"/>
</dbReference>
<gene>
    <name evidence="11" type="ORF">OKIOD_LOCUS7009</name>
</gene>
<feature type="domain" description="RING-type" evidence="10">
    <location>
        <begin position="77"/>
        <end position="115"/>
    </location>
</feature>
<feature type="compositionally biased region" description="Polar residues" evidence="9">
    <location>
        <begin position="33"/>
        <end position="43"/>
    </location>
</feature>
<feature type="repeat" description="WD" evidence="7">
    <location>
        <begin position="403"/>
        <end position="445"/>
    </location>
</feature>
<dbReference type="PROSITE" id="PS50294">
    <property type="entry name" value="WD_REPEATS_REGION"/>
    <property type="match status" value="1"/>
</dbReference>
<keyword evidence="8" id="KW-0175">Coiled coil</keyword>
<keyword evidence="2" id="KW-0479">Metal-binding</keyword>
<dbReference type="Gene3D" id="2.130.10.10">
    <property type="entry name" value="YVTN repeat-like/Quinoprotein amine dehydrogenase"/>
    <property type="match status" value="1"/>
</dbReference>
<dbReference type="InterPro" id="IPR036322">
    <property type="entry name" value="WD40_repeat_dom_sf"/>
</dbReference>
<evidence type="ECO:0000256" key="8">
    <source>
        <dbReference type="SAM" id="Coils"/>
    </source>
</evidence>
<evidence type="ECO:0000256" key="3">
    <source>
        <dbReference type="ARBA" id="ARBA00022737"/>
    </source>
</evidence>
<dbReference type="InterPro" id="IPR017907">
    <property type="entry name" value="Znf_RING_CS"/>
</dbReference>
<name>A0ABN7SET5_OIKDI</name>
<evidence type="ECO:0000256" key="9">
    <source>
        <dbReference type="SAM" id="MobiDB-lite"/>
    </source>
</evidence>
<organism evidence="11 12">
    <name type="scientific">Oikopleura dioica</name>
    <name type="common">Tunicate</name>
    <dbReference type="NCBI Taxonomy" id="34765"/>
    <lineage>
        <taxon>Eukaryota</taxon>
        <taxon>Metazoa</taxon>
        <taxon>Chordata</taxon>
        <taxon>Tunicata</taxon>
        <taxon>Appendicularia</taxon>
        <taxon>Copelata</taxon>
        <taxon>Oikopleuridae</taxon>
        <taxon>Oikopleura</taxon>
    </lineage>
</organism>
<keyword evidence="3" id="KW-0677">Repeat</keyword>
<reference evidence="11 12" key="1">
    <citation type="submission" date="2021-04" db="EMBL/GenBank/DDBJ databases">
        <authorList>
            <person name="Bliznina A."/>
        </authorList>
    </citation>
    <scope>NUCLEOTIDE SEQUENCE [LARGE SCALE GENOMIC DNA]</scope>
</reference>
<keyword evidence="12" id="KW-1185">Reference proteome</keyword>
<evidence type="ECO:0000259" key="10">
    <source>
        <dbReference type="PROSITE" id="PS50089"/>
    </source>
</evidence>
<feature type="region of interest" description="Disordered" evidence="9">
    <location>
        <begin position="32"/>
        <end position="67"/>
    </location>
</feature>
<dbReference type="EMBL" id="OU015569">
    <property type="protein sequence ID" value="CAG5098196.1"/>
    <property type="molecule type" value="Genomic_DNA"/>
</dbReference>
<dbReference type="PROSITE" id="PS50082">
    <property type="entry name" value="WD_REPEATS_2"/>
    <property type="match status" value="2"/>
</dbReference>
<sequence length="621" mass="70829">MFQQDDMNECVLNLSQDNGGSKSEFKIGEAWNSLKTKSPSATRRTPLKRKRIEKIEPESDSNDGSSGPTVFEPDLHCSICVNMFKEPHVTRCGHTFCRGCLSRSLAISPKCPKCDTHVSKNDHFPNHAINDMIRVRHRNKKHLEHMTIDQIVNLPGNIPLDSITSIIDALQERREVVEDRQQRIHNHMLHHFLNKMKMMKQTELDNLRREIKTIEGDLEIAERNVRNSADSENALVPDADRPDVMSLVDSSSSRRRRLDHHFADLTRSYIENRCAITEKFTLDDFSHELSRFTAYERLRPLATLQYSNENIQQSSIVSSIDFDCDSDYFAVAGVTKKIKIYDYHNVISNSVSTFHLPIHEMSCQNKISCVVWNKYHKNKLASSDYDGLISIWDTVSGKQTEKFKEHEKRCWSVDFNTVDPKILASGSDDAKVRIWALGMPNAITTIEAKANVCCVQFNPHTSMHVAFGSADHCVHYYDIRRSDTPLKIYKGHKKAVSYVKFCDENTIVSASTDSQLKLWKCDETSPQFTLSGHQNERNFVGLATDGDYIACGSEDNSLYVYYKGLQSPLMKYEFNLKRSLLNDLQSNRDDSQFLSAVAWRPRSTTLLAANSQGIIKVLSLA</sequence>
<keyword evidence="5" id="KW-0862">Zinc</keyword>
<evidence type="ECO:0000256" key="2">
    <source>
        <dbReference type="ARBA" id="ARBA00022723"/>
    </source>
</evidence>
<dbReference type="SUPFAM" id="SSF57850">
    <property type="entry name" value="RING/U-box"/>
    <property type="match status" value="1"/>
</dbReference>
<dbReference type="CDD" id="cd16504">
    <property type="entry name" value="RING-HC_COP1"/>
    <property type="match status" value="1"/>
</dbReference>
<evidence type="ECO:0000256" key="1">
    <source>
        <dbReference type="ARBA" id="ARBA00022574"/>
    </source>
</evidence>
<dbReference type="PANTHER" id="PTHR44080">
    <property type="entry name" value="E3 UBIQUITIN-PROTEIN LIGASE COP1"/>
    <property type="match status" value="1"/>
</dbReference>
<protein>
    <submittedName>
        <fullName evidence="11">Oidioi.mRNA.OKI2018_I69.XSR.g15451.t1.cds</fullName>
    </submittedName>
</protein>
<dbReference type="InterPro" id="IPR042755">
    <property type="entry name" value="COP1"/>
</dbReference>
<evidence type="ECO:0000256" key="5">
    <source>
        <dbReference type="ARBA" id="ARBA00022833"/>
    </source>
</evidence>
<dbReference type="InterPro" id="IPR001680">
    <property type="entry name" value="WD40_rpt"/>
</dbReference>
<keyword evidence="1 7" id="KW-0853">WD repeat</keyword>
<evidence type="ECO:0000256" key="6">
    <source>
        <dbReference type="PROSITE-ProRule" id="PRU00175"/>
    </source>
</evidence>
<dbReference type="InterPro" id="IPR015943">
    <property type="entry name" value="WD40/YVTN_repeat-like_dom_sf"/>
</dbReference>
<keyword evidence="4 6" id="KW-0863">Zinc-finger</keyword>
<dbReference type="PRINTS" id="PR00320">
    <property type="entry name" value="GPROTEINBRPT"/>
</dbReference>
<dbReference type="PANTHER" id="PTHR44080:SF1">
    <property type="entry name" value="E3 UBIQUITIN-PROTEIN LIGASE COP1"/>
    <property type="match status" value="1"/>
</dbReference>
<evidence type="ECO:0000256" key="4">
    <source>
        <dbReference type="ARBA" id="ARBA00022771"/>
    </source>
</evidence>
<dbReference type="SMART" id="SM00320">
    <property type="entry name" value="WD40"/>
    <property type="match status" value="7"/>
</dbReference>
<dbReference type="PROSITE" id="PS00518">
    <property type="entry name" value="ZF_RING_1"/>
    <property type="match status" value="1"/>
</dbReference>
<evidence type="ECO:0000313" key="12">
    <source>
        <dbReference type="Proteomes" id="UP001158576"/>
    </source>
</evidence>
<feature type="repeat" description="WD" evidence="7">
    <location>
        <begin position="489"/>
        <end position="520"/>
    </location>
</feature>
<evidence type="ECO:0000313" key="11">
    <source>
        <dbReference type="EMBL" id="CAG5098196.1"/>
    </source>
</evidence>
<dbReference type="InterPro" id="IPR013083">
    <property type="entry name" value="Znf_RING/FYVE/PHD"/>
</dbReference>
<proteinExistence type="predicted"/>